<protein>
    <recommendedName>
        <fullName evidence="2">TIR domain-containing protein</fullName>
    </recommendedName>
</protein>
<dbReference type="InterPro" id="IPR035897">
    <property type="entry name" value="Toll_tir_struct_dom_sf"/>
</dbReference>
<organism evidence="3 4">
    <name type="scientific">Flemingia macrophylla</name>
    <dbReference type="NCBI Taxonomy" id="520843"/>
    <lineage>
        <taxon>Eukaryota</taxon>
        <taxon>Viridiplantae</taxon>
        <taxon>Streptophyta</taxon>
        <taxon>Embryophyta</taxon>
        <taxon>Tracheophyta</taxon>
        <taxon>Spermatophyta</taxon>
        <taxon>Magnoliopsida</taxon>
        <taxon>eudicotyledons</taxon>
        <taxon>Gunneridae</taxon>
        <taxon>Pentapetalae</taxon>
        <taxon>rosids</taxon>
        <taxon>fabids</taxon>
        <taxon>Fabales</taxon>
        <taxon>Fabaceae</taxon>
        <taxon>Papilionoideae</taxon>
        <taxon>50 kb inversion clade</taxon>
        <taxon>NPAAA clade</taxon>
        <taxon>indigoferoid/millettioid clade</taxon>
        <taxon>Phaseoleae</taxon>
        <taxon>Flemingia</taxon>
    </lineage>
</organism>
<dbReference type="InterPro" id="IPR000157">
    <property type="entry name" value="TIR_dom"/>
</dbReference>
<evidence type="ECO:0000313" key="3">
    <source>
        <dbReference type="EMBL" id="KAL2334345.1"/>
    </source>
</evidence>
<evidence type="ECO:0000259" key="2">
    <source>
        <dbReference type="PROSITE" id="PS50104"/>
    </source>
</evidence>
<reference evidence="3 4" key="1">
    <citation type="submission" date="2024-08" db="EMBL/GenBank/DDBJ databases">
        <title>Insights into the chromosomal genome structure of Flemingia macrophylla.</title>
        <authorList>
            <person name="Ding Y."/>
            <person name="Zhao Y."/>
            <person name="Bi W."/>
            <person name="Wu M."/>
            <person name="Zhao G."/>
            <person name="Gong Y."/>
            <person name="Li W."/>
            <person name="Zhang P."/>
        </authorList>
    </citation>
    <scope>NUCLEOTIDE SEQUENCE [LARGE SCALE GENOMIC DNA]</scope>
    <source>
        <strain evidence="3">DYQJB</strain>
        <tissue evidence="3">Leaf</tissue>
    </source>
</reference>
<name>A0ABD1MEX1_9FABA</name>
<dbReference type="AlphaFoldDB" id="A0ABD1MEX1"/>
<gene>
    <name evidence="3" type="ORF">Fmac_015558</name>
</gene>
<feature type="domain" description="TIR" evidence="2">
    <location>
        <begin position="3"/>
        <end position="170"/>
    </location>
</feature>
<keyword evidence="1" id="KW-0520">NAD</keyword>
<proteinExistence type="predicted"/>
<comment type="caution">
    <text evidence="3">The sequence shown here is derived from an EMBL/GenBank/DDBJ whole genome shotgun (WGS) entry which is preliminary data.</text>
</comment>
<accession>A0ABD1MEX1</accession>
<dbReference type="Pfam" id="PF01582">
    <property type="entry name" value="TIR"/>
    <property type="match status" value="1"/>
</dbReference>
<dbReference type="Gene3D" id="3.40.50.10140">
    <property type="entry name" value="Toll/interleukin-1 receptor homology (TIR) domain"/>
    <property type="match status" value="1"/>
</dbReference>
<keyword evidence="4" id="KW-1185">Reference proteome</keyword>
<evidence type="ECO:0000313" key="4">
    <source>
        <dbReference type="Proteomes" id="UP001603857"/>
    </source>
</evidence>
<dbReference type="SMART" id="SM00255">
    <property type="entry name" value="TIR"/>
    <property type="match status" value="1"/>
</dbReference>
<dbReference type="PANTHER" id="PTHR32009">
    <property type="entry name" value="TMV RESISTANCE PROTEIN N-LIKE"/>
    <property type="match status" value="1"/>
</dbReference>
<dbReference type="PANTHER" id="PTHR32009:SF144">
    <property type="entry name" value="RESISTANCE PROTEIN (TIR-NBS-LRR CLASS), PUTATIVE-RELATED"/>
    <property type="match status" value="1"/>
</dbReference>
<dbReference type="FunFam" id="3.40.50.10140:FF:000007">
    <property type="entry name" value="Disease resistance protein (TIR-NBS-LRR class)"/>
    <property type="match status" value="1"/>
</dbReference>
<dbReference type="PROSITE" id="PS50104">
    <property type="entry name" value="TIR"/>
    <property type="match status" value="1"/>
</dbReference>
<evidence type="ECO:0000256" key="1">
    <source>
        <dbReference type="ARBA" id="ARBA00023027"/>
    </source>
</evidence>
<sequence>MVVAYHVFLSFRCLDTRLGFTRNLYNALNEKGIQTFINDEELQRGDQITPALMKAIEKSRIAIVALSTNYASSFCLHEPIPILHCSKSTGLLVLPVFYELNPSDMRHQNGSYGDALAKHEKRLKHYMDRLQKWKEALSQVADLSGYHFRKGDGYEYKYIKKIVEQVSKAISPASLHGVDYQVGLSQECYK</sequence>
<dbReference type="SUPFAM" id="SSF52200">
    <property type="entry name" value="Toll/Interleukin receptor TIR domain"/>
    <property type="match status" value="1"/>
</dbReference>
<dbReference type="EMBL" id="JBGMDY010000005">
    <property type="protein sequence ID" value="KAL2334345.1"/>
    <property type="molecule type" value="Genomic_DNA"/>
</dbReference>
<dbReference type="Proteomes" id="UP001603857">
    <property type="component" value="Unassembled WGS sequence"/>
</dbReference>